<evidence type="ECO:0000256" key="1">
    <source>
        <dbReference type="SAM" id="Phobius"/>
    </source>
</evidence>
<accession>A0A3P3ZRK7</accession>
<sequence length="75" mass="8169">MMMSFAASPLSAFGFSGRLAMIDATSSRAFIVNVFGFPAIMFVLIIDVMPTLRHRVQLYAPVLPLSIIAARGKHV</sequence>
<dbReference type="EMBL" id="UOYP01000559">
    <property type="protein sequence ID" value="VAY89282.1"/>
    <property type="molecule type" value="Genomic_DNA"/>
</dbReference>
<reference evidence="2" key="1">
    <citation type="submission" date="2018-10" db="EMBL/GenBank/DDBJ databases">
        <authorList>
            <person name="Plewniak F."/>
        </authorList>
    </citation>
    <scope>NUCLEOTIDE SEQUENCE</scope>
</reference>
<protein>
    <submittedName>
        <fullName evidence="2">Uncharacterized protein</fullName>
    </submittedName>
</protein>
<gene>
    <name evidence="2" type="ORF">CARN8_6010008</name>
</gene>
<keyword evidence="1" id="KW-1133">Transmembrane helix</keyword>
<organism evidence="2">
    <name type="scientific">mine drainage metagenome</name>
    <dbReference type="NCBI Taxonomy" id="410659"/>
    <lineage>
        <taxon>unclassified sequences</taxon>
        <taxon>metagenomes</taxon>
        <taxon>ecological metagenomes</taxon>
    </lineage>
</organism>
<feature type="transmembrane region" description="Helical" evidence="1">
    <location>
        <begin position="30"/>
        <end position="49"/>
    </location>
</feature>
<evidence type="ECO:0000313" key="2">
    <source>
        <dbReference type="EMBL" id="VAY89282.1"/>
    </source>
</evidence>
<dbReference type="AlphaFoldDB" id="A0A3P3ZRK7"/>
<keyword evidence="1" id="KW-0472">Membrane</keyword>
<keyword evidence="1" id="KW-0812">Transmembrane</keyword>
<name>A0A3P3ZRK7_9ZZZZ</name>
<proteinExistence type="predicted"/>